<dbReference type="EMBL" id="AP019840">
    <property type="protein sequence ID" value="BBM51066.1"/>
    <property type="molecule type" value="Genomic_DNA"/>
</dbReference>
<dbReference type="STRING" id="1122173.GCA_000482505_00574"/>
<reference evidence="3 4" key="1">
    <citation type="submission" date="2019-07" db="EMBL/GenBank/DDBJ databases">
        <title>Complete Genome Sequence of Leptotrichia trevisanii Strain JMUB3935.</title>
        <authorList>
            <person name="Watanabe S."/>
            <person name="Cui L."/>
        </authorList>
    </citation>
    <scope>NUCLEOTIDE SEQUENCE [LARGE SCALE GENOMIC DNA]</scope>
    <source>
        <strain evidence="3 4">JMUB3935</strain>
    </source>
</reference>
<dbReference type="GO" id="GO:0004077">
    <property type="term" value="F:biotin--[biotin carboxyl-carrier protein] ligase activity"/>
    <property type="evidence" value="ECO:0007669"/>
    <property type="project" value="InterPro"/>
</dbReference>
<dbReference type="NCBIfam" id="TIGR00121">
    <property type="entry name" value="birA_ligase"/>
    <property type="match status" value="1"/>
</dbReference>
<dbReference type="CDD" id="cd16442">
    <property type="entry name" value="BPL"/>
    <property type="match status" value="1"/>
</dbReference>
<dbReference type="InterPro" id="IPR004408">
    <property type="entry name" value="Biotin_CoA_COase_ligase"/>
</dbReference>
<dbReference type="Pfam" id="PF03099">
    <property type="entry name" value="BPL_LplA_LipB"/>
    <property type="match status" value="1"/>
</dbReference>
<dbReference type="InterPro" id="IPR045864">
    <property type="entry name" value="aa-tRNA-synth_II/BPL/LPL"/>
</dbReference>
<keyword evidence="1 3" id="KW-0436">Ligase</keyword>
<dbReference type="PANTHER" id="PTHR12835:SF5">
    <property type="entry name" value="BIOTIN--PROTEIN LIGASE"/>
    <property type="match status" value="1"/>
</dbReference>
<evidence type="ECO:0000259" key="2">
    <source>
        <dbReference type="PROSITE" id="PS51733"/>
    </source>
</evidence>
<dbReference type="SUPFAM" id="SSF55681">
    <property type="entry name" value="Class II aaRS and biotin synthetases"/>
    <property type="match status" value="1"/>
</dbReference>
<dbReference type="RefSeq" id="WP_146995705.1">
    <property type="nucleotide sequence ID" value="NZ_AP019840.1"/>
</dbReference>
<dbReference type="InterPro" id="IPR004143">
    <property type="entry name" value="BPL_LPL_catalytic"/>
</dbReference>
<evidence type="ECO:0000256" key="1">
    <source>
        <dbReference type="ARBA" id="ARBA00022598"/>
    </source>
</evidence>
<evidence type="ECO:0000313" key="3">
    <source>
        <dbReference type="EMBL" id="BBM51066.1"/>
    </source>
</evidence>
<feature type="domain" description="BPL/LPL catalytic" evidence="2">
    <location>
        <begin position="1"/>
        <end position="175"/>
    </location>
</feature>
<dbReference type="Gene3D" id="2.30.30.100">
    <property type="match status" value="1"/>
</dbReference>
<dbReference type="AlphaFoldDB" id="A0A510KHB2"/>
<dbReference type="Proteomes" id="UP000321378">
    <property type="component" value="Chromosome"/>
</dbReference>
<proteinExistence type="predicted"/>
<gene>
    <name evidence="3" type="ORF">JMUB3935_0015</name>
</gene>
<dbReference type="Gene3D" id="3.30.930.10">
    <property type="entry name" value="Bira Bifunctional Protein, Domain 2"/>
    <property type="match status" value="1"/>
</dbReference>
<accession>A0A510KHB2</accession>
<sequence>MKKNIRLYKFNEIDSTNEYLRKNHKSYEEFDVISARTQTHGKARRQNDWVSMDGMAIFSFFLKERDNWEIEDYLKLPLIAGLATVNGLKEIENLEYKFKWTNDVYVENKKLCGILIEKTEDVYITGIGINVNNMLPENLKSKAISLTQIRNKKYEIDEVIKNIVLEFQTLCENLENGFWKDILKEINQINYLKGKKIELKFGNEVISGVAQNIDENGELQILMEKTDNRKPEVRSFSVGEVFEKIVYSS</sequence>
<dbReference type="PROSITE" id="PS51733">
    <property type="entry name" value="BPL_LPL_CATALYTIC"/>
    <property type="match status" value="1"/>
</dbReference>
<dbReference type="GO" id="GO:0005737">
    <property type="term" value="C:cytoplasm"/>
    <property type="evidence" value="ECO:0007669"/>
    <property type="project" value="TreeGrafter"/>
</dbReference>
<protein>
    <submittedName>
        <fullName evidence="3">Biotin-(Acetyl-CoA carboxylase) ligase</fullName>
    </submittedName>
</protein>
<organism evidence="3 4">
    <name type="scientific">Leptotrichia trevisanii</name>
    <dbReference type="NCBI Taxonomy" id="109328"/>
    <lineage>
        <taxon>Bacteria</taxon>
        <taxon>Fusobacteriati</taxon>
        <taxon>Fusobacteriota</taxon>
        <taxon>Fusobacteriia</taxon>
        <taxon>Fusobacteriales</taxon>
        <taxon>Leptotrichiaceae</taxon>
        <taxon>Leptotrichia</taxon>
    </lineage>
</organism>
<evidence type="ECO:0000313" key="4">
    <source>
        <dbReference type="Proteomes" id="UP000321378"/>
    </source>
</evidence>
<name>A0A510KHB2_9FUSO</name>
<dbReference type="PANTHER" id="PTHR12835">
    <property type="entry name" value="BIOTIN PROTEIN LIGASE"/>
    <property type="match status" value="1"/>
</dbReference>